<dbReference type="EMBL" id="SLWS01000003">
    <property type="protein sequence ID" value="TCO60724.1"/>
    <property type="molecule type" value="Genomic_DNA"/>
</dbReference>
<evidence type="ECO:0000313" key="3">
    <source>
        <dbReference type="EMBL" id="TCO60724.1"/>
    </source>
</evidence>
<proteinExistence type="predicted"/>
<dbReference type="SUPFAM" id="SSF51430">
    <property type="entry name" value="NAD(P)-linked oxidoreductase"/>
    <property type="match status" value="1"/>
</dbReference>
<comment type="caution">
    <text evidence="3">The sequence shown here is derived from an EMBL/GenBank/DDBJ whole genome shotgun (WGS) entry which is preliminary data.</text>
</comment>
<dbReference type="Proteomes" id="UP000295680">
    <property type="component" value="Unassembled WGS sequence"/>
</dbReference>
<dbReference type="Pfam" id="PF00248">
    <property type="entry name" value="Aldo_ket_red"/>
    <property type="match status" value="1"/>
</dbReference>
<dbReference type="Gene3D" id="3.20.20.100">
    <property type="entry name" value="NADP-dependent oxidoreductase domain"/>
    <property type="match status" value="1"/>
</dbReference>
<evidence type="ECO:0000313" key="4">
    <source>
        <dbReference type="Proteomes" id="UP000295680"/>
    </source>
</evidence>
<dbReference type="InterPro" id="IPR036812">
    <property type="entry name" value="NAD(P)_OxRdtase_dom_sf"/>
</dbReference>
<dbReference type="RefSeq" id="WP_132115919.1">
    <property type="nucleotide sequence ID" value="NZ_SLWS01000003.1"/>
</dbReference>
<dbReference type="InterPro" id="IPR050791">
    <property type="entry name" value="Aldo-Keto_reductase"/>
</dbReference>
<evidence type="ECO:0000256" key="1">
    <source>
        <dbReference type="ARBA" id="ARBA00023002"/>
    </source>
</evidence>
<dbReference type="GO" id="GO:0016491">
    <property type="term" value="F:oxidoreductase activity"/>
    <property type="evidence" value="ECO:0007669"/>
    <property type="project" value="UniProtKB-KW"/>
</dbReference>
<keyword evidence="4" id="KW-1185">Reference proteome</keyword>
<evidence type="ECO:0000259" key="2">
    <source>
        <dbReference type="Pfam" id="PF00248"/>
    </source>
</evidence>
<dbReference type="CDD" id="cd19076">
    <property type="entry name" value="AKR_AKR13A_13D"/>
    <property type="match status" value="1"/>
</dbReference>
<protein>
    <submittedName>
        <fullName evidence="3">Aryl-alcohol dehydrogenase-like predicted oxidoreductase</fullName>
    </submittedName>
</protein>
<dbReference type="PANTHER" id="PTHR43625">
    <property type="entry name" value="AFLATOXIN B1 ALDEHYDE REDUCTASE"/>
    <property type="match status" value="1"/>
</dbReference>
<dbReference type="PANTHER" id="PTHR43625:SF40">
    <property type="entry name" value="ALDO-KETO REDUCTASE YAKC [NADP(+)]"/>
    <property type="match status" value="1"/>
</dbReference>
<accession>A0A4R2JN37</accession>
<dbReference type="OrthoDB" id="9768793at2"/>
<gene>
    <name evidence="3" type="ORF">EV192_103299</name>
</gene>
<sequence length="336" mass="37123">MTPEGPLPRRSLGDLAVSAQGLGCMGMSEFRGPVDDHESIRAVHRALDLGVVMLDTADIYGSGHNERLVGWAIRGRRDQVVLSTKVGIIRTADPRERLLCGQRDHIRRGCEESLRRLGVDHIDIYYQHRLDPATPVEETMQAMAELVADGKIRHVGLSEASAADIRRAHAVHPVTAVQSEWSLFTRGIEADVVPTCRELGVGLVASSPLARGLLSDRIREVDQLTRSDDRRSNPRFAAGNFERNMRLVAALREFAASRQLSVCQLALAWVQHRGEDVVPIPGAECRRHVDENVHAVDVDLSADELRQVELLCPAEAVVGHRLDARRARMLDPAVVL</sequence>
<feature type="domain" description="NADP-dependent oxidoreductase" evidence="2">
    <location>
        <begin position="22"/>
        <end position="309"/>
    </location>
</feature>
<keyword evidence="1" id="KW-0560">Oxidoreductase</keyword>
<dbReference type="AlphaFoldDB" id="A0A4R2JN37"/>
<dbReference type="GO" id="GO:0005737">
    <property type="term" value="C:cytoplasm"/>
    <property type="evidence" value="ECO:0007669"/>
    <property type="project" value="TreeGrafter"/>
</dbReference>
<name>A0A4R2JN37_9PSEU</name>
<organism evidence="3 4">
    <name type="scientific">Actinocrispum wychmicini</name>
    <dbReference type="NCBI Taxonomy" id="1213861"/>
    <lineage>
        <taxon>Bacteria</taxon>
        <taxon>Bacillati</taxon>
        <taxon>Actinomycetota</taxon>
        <taxon>Actinomycetes</taxon>
        <taxon>Pseudonocardiales</taxon>
        <taxon>Pseudonocardiaceae</taxon>
        <taxon>Actinocrispum</taxon>
    </lineage>
</organism>
<dbReference type="InterPro" id="IPR023210">
    <property type="entry name" value="NADP_OxRdtase_dom"/>
</dbReference>
<reference evidence="3 4" key="1">
    <citation type="submission" date="2019-03" db="EMBL/GenBank/DDBJ databases">
        <title>Genomic Encyclopedia of Type Strains, Phase IV (KMG-IV): sequencing the most valuable type-strain genomes for metagenomic binning, comparative biology and taxonomic classification.</title>
        <authorList>
            <person name="Goeker M."/>
        </authorList>
    </citation>
    <scope>NUCLEOTIDE SEQUENCE [LARGE SCALE GENOMIC DNA]</scope>
    <source>
        <strain evidence="3 4">DSM 45934</strain>
    </source>
</reference>